<keyword evidence="7" id="KW-1133">Transmembrane helix</keyword>
<organism evidence="10 11">
    <name type="scientific">endosymbiont of Escarpia spicata</name>
    <dbReference type="NCBI Taxonomy" id="2200908"/>
    <lineage>
        <taxon>Bacteria</taxon>
        <taxon>Pseudomonadati</taxon>
        <taxon>Pseudomonadota</taxon>
        <taxon>Gammaproteobacteria</taxon>
        <taxon>sulfur-oxidizing symbionts</taxon>
    </lineage>
</organism>
<evidence type="ECO:0000256" key="4">
    <source>
        <dbReference type="ARBA" id="ARBA00022729"/>
    </source>
</evidence>
<comment type="caution">
    <text evidence="10">The sequence shown here is derived from an EMBL/GenBank/DDBJ whole genome shotgun (WGS) entry which is preliminary data.</text>
</comment>
<keyword evidence="7" id="KW-0472">Membrane</keyword>
<evidence type="ECO:0000256" key="1">
    <source>
        <dbReference type="ARBA" id="ARBA00022448"/>
    </source>
</evidence>
<gene>
    <name evidence="10" type="ORF">DIZ78_01280</name>
</gene>
<evidence type="ECO:0000313" key="10">
    <source>
        <dbReference type="EMBL" id="RDH88593.1"/>
    </source>
</evidence>
<evidence type="ECO:0000313" key="11">
    <source>
        <dbReference type="Proteomes" id="UP000254771"/>
    </source>
</evidence>
<dbReference type="Gene3D" id="1.10.1130.10">
    <property type="entry name" value="Flavocytochrome C3, Chain A"/>
    <property type="match status" value="1"/>
</dbReference>
<feature type="chain" id="PRO_5017068763" evidence="8">
    <location>
        <begin position="22"/>
        <end position="325"/>
    </location>
</feature>
<keyword evidence="5" id="KW-0249">Electron transport</keyword>
<reference evidence="10 11" key="1">
    <citation type="journal article" date="2018" name="ISME J.">
        <title>Endosymbiont genomes yield clues of tubeworm success.</title>
        <authorList>
            <person name="Li Y."/>
            <person name="Liles M.R."/>
            <person name="Halanych K.M."/>
        </authorList>
    </citation>
    <scope>NUCLEOTIDE SEQUENCE [LARGE SCALE GENOMIC DNA]</scope>
    <source>
        <strain evidence="10">A1462</strain>
    </source>
</reference>
<dbReference type="InterPro" id="IPR020942">
    <property type="entry name" value="Cyt_c_III_dom"/>
</dbReference>
<proteinExistence type="predicted"/>
<dbReference type="Pfam" id="PF02085">
    <property type="entry name" value="Cytochrom_CIII"/>
    <property type="match status" value="1"/>
</dbReference>
<evidence type="ECO:0000256" key="5">
    <source>
        <dbReference type="ARBA" id="ARBA00022982"/>
    </source>
</evidence>
<dbReference type="PANTHER" id="PTHR35038">
    <property type="entry name" value="DISSIMILATORY SULFITE REDUCTASE SIRA"/>
    <property type="match status" value="1"/>
</dbReference>
<dbReference type="InterPro" id="IPR036280">
    <property type="entry name" value="Multihaem_cyt_sf"/>
</dbReference>
<dbReference type="AlphaFoldDB" id="A0A370DVF4"/>
<keyword evidence="7" id="KW-0812">Transmembrane</keyword>
<protein>
    <submittedName>
        <fullName evidence="10">Nitrate reductase</fullName>
    </submittedName>
</protein>
<keyword evidence="6" id="KW-0408">Iron</keyword>
<keyword evidence="11" id="KW-1185">Reference proteome</keyword>
<evidence type="ECO:0000259" key="9">
    <source>
        <dbReference type="Pfam" id="PF02085"/>
    </source>
</evidence>
<sequence>MNRHNWLFFLFTLMLLPWAVAAEEVAVDTGDPETIPNTHCLRCHGMGTLGYRDKLTGNLVTLQISEAKYNTSNHRKLDCVACHQGGFGTYPHPDKAKAEHLYCIDCHQQDEKIQPYHFLKIEDEFKRSVHAQKHPDEFSCFSCHNAHKFLSSRGVLDDEPEVGKHLHREVLEAVTYANNICMRCHDSPVQLLGLDPDSPPNFLRAHDWLPNHELHWRKVRCIDCHLAESDKLLHEILPAEKALNDCRNCHSRNSMLLGKLYLYSTQQSREKYGFVNSVIMNDAYVIGMTRNTFLERISLIMFGFTVVALGAHGLGRWTAFRRRGK</sequence>
<feature type="domain" description="Class III cytochrome C" evidence="9">
    <location>
        <begin position="64"/>
        <end position="148"/>
    </location>
</feature>
<dbReference type="EMBL" id="QFXE01000001">
    <property type="protein sequence ID" value="RDH88593.1"/>
    <property type="molecule type" value="Genomic_DNA"/>
</dbReference>
<keyword evidence="4 8" id="KW-0732">Signal</keyword>
<dbReference type="SUPFAM" id="SSF48695">
    <property type="entry name" value="Multiheme cytochromes"/>
    <property type="match status" value="1"/>
</dbReference>
<keyword evidence="2" id="KW-0349">Heme</keyword>
<dbReference type="Proteomes" id="UP000254771">
    <property type="component" value="Unassembled WGS sequence"/>
</dbReference>
<evidence type="ECO:0000256" key="8">
    <source>
        <dbReference type="SAM" id="SignalP"/>
    </source>
</evidence>
<dbReference type="GO" id="GO:0009055">
    <property type="term" value="F:electron transfer activity"/>
    <property type="evidence" value="ECO:0007669"/>
    <property type="project" value="InterPro"/>
</dbReference>
<evidence type="ECO:0000256" key="2">
    <source>
        <dbReference type="ARBA" id="ARBA00022617"/>
    </source>
</evidence>
<keyword evidence="3" id="KW-0479">Metal-binding</keyword>
<dbReference type="GO" id="GO:0046872">
    <property type="term" value="F:metal ion binding"/>
    <property type="evidence" value="ECO:0007669"/>
    <property type="project" value="UniProtKB-KW"/>
</dbReference>
<keyword evidence="1" id="KW-0813">Transport</keyword>
<name>A0A370DVF4_9GAMM</name>
<evidence type="ECO:0000256" key="3">
    <source>
        <dbReference type="ARBA" id="ARBA00022723"/>
    </source>
</evidence>
<dbReference type="InterPro" id="IPR051829">
    <property type="entry name" value="Multiheme_Cytochr_ET"/>
</dbReference>
<accession>A0A370DVF4</accession>
<evidence type="ECO:0000256" key="7">
    <source>
        <dbReference type="SAM" id="Phobius"/>
    </source>
</evidence>
<feature type="transmembrane region" description="Helical" evidence="7">
    <location>
        <begin position="297"/>
        <end position="315"/>
    </location>
</feature>
<dbReference type="GO" id="GO:0020037">
    <property type="term" value="F:heme binding"/>
    <property type="evidence" value="ECO:0007669"/>
    <property type="project" value="InterPro"/>
</dbReference>
<evidence type="ECO:0000256" key="6">
    <source>
        <dbReference type="ARBA" id="ARBA00023004"/>
    </source>
</evidence>
<feature type="signal peptide" evidence="8">
    <location>
        <begin position="1"/>
        <end position="21"/>
    </location>
</feature>